<organism evidence="1 2">
    <name type="scientific">Mycobacterium basiliense</name>
    <dbReference type="NCBI Taxonomy" id="2094119"/>
    <lineage>
        <taxon>Bacteria</taxon>
        <taxon>Bacillati</taxon>
        <taxon>Actinomycetota</taxon>
        <taxon>Actinomycetes</taxon>
        <taxon>Mycobacteriales</taxon>
        <taxon>Mycobacteriaceae</taxon>
        <taxon>Mycobacterium</taxon>
    </lineage>
</organism>
<dbReference type="KEGG" id="mbai:MB901379_01403"/>
<dbReference type="Proteomes" id="UP000269998">
    <property type="component" value="Chromosome"/>
</dbReference>
<dbReference type="EMBL" id="LR130759">
    <property type="protein sequence ID" value="VDM87853.1"/>
    <property type="molecule type" value="Genomic_DNA"/>
</dbReference>
<accession>A0A3S5CZM2</accession>
<evidence type="ECO:0000313" key="2">
    <source>
        <dbReference type="Proteomes" id="UP000269998"/>
    </source>
</evidence>
<dbReference type="OrthoDB" id="5916942at2"/>
<dbReference type="InterPro" id="IPR021284">
    <property type="entry name" value="DUF2750"/>
</dbReference>
<keyword evidence="2" id="KW-1185">Reference proteome</keyword>
<protein>
    <recommendedName>
        <fullName evidence="3">SseB protein N-terminal domain-containing protein</fullName>
    </recommendedName>
</protein>
<proteinExistence type="predicted"/>
<evidence type="ECO:0008006" key="3">
    <source>
        <dbReference type="Google" id="ProtNLM"/>
    </source>
</evidence>
<gene>
    <name evidence="1" type="ORF">MB901379_01403</name>
</gene>
<dbReference type="AlphaFoldDB" id="A0A3S5CZM2"/>
<reference evidence="2" key="1">
    <citation type="submission" date="2018-02" db="EMBL/GenBank/DDBJ databases">
        <authorList>
            <person name="Seth-Smith MB H."/>
            <person name="Seth-Smith H."/>
        </authorList>
    </citation>
    <scope>NUCLEOTIDE SEQUENCE [LARGE SCALE GENOMIC DNA]</scope>
</reference>
<sequence>MALHLTADLELRYQRFVDCVRETSKVWVLVSPDLRGAWVQSNQYVTEDDQPVRVHLIYSAAAYARQHATAEWADWEAASLDLEEFIAGPLKTMHESGDLLGPDFNADLAGIEIEPIELARVLLAEPVP</sequence>
<dbReference type="RefSeq" id="WP_158015912.1">
    <property type="nucleotide sequence ID" value="NZ_CBCSKE010000016.1"/>
</dbReference>
<evidence type="ECO:0000313" key="1">
    <source>
        <dbReference type="EMBL" id="VDM87853.1"/>
    </source>
</evidence>
<dbReference type="Pfam" id="PF11042">
    <property type="entry name" value="DUF2750"/>
    <property type="match status" value="1"/>
</dbReference>
<name>A0A3S5CZM2_9MYCO</name>